<feature type="compositionally biased region" description="Basic and acidic residues" evidence="1">
    <location>
        <begin position="82"/>
        <end position="95"/>
    </location>
</feature>
<evidence type="ECO:0000313" key="2">
    <source>
        <dbReference type="EMBL" id="KAF5327251.1"/>
    </source>
</evidence>
<dbReference type="AlphaFoldDB" id="A0A8H5F858"/>
<gene>
    <name evidence="2" type="ORF">D9619_004582</name>
</gene>
<keyword evidence="3" id="KW-1185">Reference proteome</keyword>
<dbReference type="EMBL" id="JAACJJ010000014">
    <property type="protein sequence ID" value="KAF5327251.1"/>
    <property type="molecule type" value="Genomic_DNA"/>
</dbReference>
<evidence type="ECO:0000313" key="3">
    <source>
        <dbReference type="Proteomes" id="UP000567179"/>
    </source>
</evidence>
<proteinExistence type="predicted"/>
<sequence>MCATHEQFRILSQFPAIQVPPPESGPIDIDIIPHAITDPSLVASARVYSTTPKPLRKTHPPAVRQQTCMGIATVTSEPGSGEDGRVLDGDEDDQAARDNRRLVRIGSNSGFGAGSAVANATFTASTLLSFILDIPLRRLQSSQAAAA</sequence>
<reference evidence="2 3" key="1">
    <citation type="journal article" date="2020" name="ISME J.">
        <title>Uncovering the hidden diversity of litter-decomposition mechanisms in mushroom-forming fungi.</title>
        <authorList>
            <person name="Floudas D."/>
            <person name="Bentzer J."/>
            <person name="Ahren D."/>
            <person name="Johansson T."/>
            <person name="Persson P."/>
            <person name="Tunlid A."/>
        </authorList>
    </citation>
    <scope>NUCLEOTIDE SEQUENCE [LARGE SCALE GENOMIC DNA]</scope>
    <source>
        <strain evidence="2 3">CBS 101986</strain>
    </source>
</reference>
<name>A0A8H5F858_9AGAR</name>
<feature type="region of interest" description="Disordered" evidence="1">
    <location>
        <begin position="74"/>
        <end position="95"/>
    </location>
</feature>
<comment type="caution">
    <text evidence="2">The sequence shown here is derived from an EMBL/GenBank/DDBJ whole genome shotgun (WGS) entry which is preliminary data.</text>
</comment>
<accession>A0A8H5F858</accession>
<organism evidence="2 3">
    <name type="scientific">Psilocybe cf. subviscida</name>
    <dbReference type="NCBI Taxonomy" id="2480587"/>
    <lineage>
        <taxon>Eukaryota</taxon>
        <taxon>Fungi</taxon>
        <taxon>Dikarya</taxon>
        <taxon>Basidiomycota</taxon>
        <taxon>Agaricomycotina</taxon>
        <taxon>Agaricomycetes</taxon>
        <taxon>Agaricomycetidae</taxon>
        <taxon>Agaricales</taxon>
        <taxon>Agaricineae</taxon>
        <taxon>Strophariaceae</taxon>
        <taxon>Psilocybe</taxon>
    </lineage>
</organism>
<dbReference type="Proteomes" id="UP000567179">
    <property type="component" value="Unassembled WGS sequence"/>
</dbReference>
<evidence type="ECO:0000256" key="1">
    <source>
        <dbReference type="SAM" id="MobiDB-lite"/>
    </source>
</evidence>
<protein>
    <submittedName>
        <fullName evidence="2">Uncharacterized protein</fullName>
    </submittedName>
</protein>